<name>S8BYZ3_9LAMI</name>
<protein>
    <submittedName>
        <fullName evidence="2">Uncharacterized protein</fullName>
    </submittedName>
</protein>
<dbReference type="OrthoDB" id="1928026at2759"/>
<dbReference type="AlphaFoldDB" id="S8BYZ3"/>
<keyword evidence="3" id="KW-1185">Reference proteome</keyword>
<comment type="caution">
    <text evidence="2">The sequence shown here is derived from an EMBL/GenBank/DDBJ whole genome shotgun (WGS) entry which is preliminary data.</text>
</comment>
<feature type="transmembrane region" description="Helical" evidence="1">
    <location>
        <begin position="9"/>
        <end position="27"/>
    </location>
</feature>
<dbReference type="Proteomes" id="UP000015453">
    <property type="component" value="Unassembled WGS sequence"/>
</dbReference>
<dbReference type="EMBL" id="AUSU01010327">
    <property type="protein sequence ID" value="EPS57346.1"/>
    <property type="molecule type" value="Genomic_DNA"/>
</dbReference>
<evidence type="ECO:0000313" key="2">
    <source>
        <dbReference type="EMBL" id="EPS57346.1"/>
    </source>
</evidence>
<sequence length="70" mass="7846">MAATSARKFIFRVILAATAILIFFHVGRPLFWKLSASVNKHMLSGGISELFQAVQRSVFGRMASRKRSFS</sequence>
<evidence type="ECO:0000256" key="1">
    <source>
        <dbReference type="SAM" id="Phobius"/>
    </source>
</evidence>
<organism evidence="2 3">
    <name type="scientific">Genlisea aurea</name>
    <dbReference type="NCBI Taxonomy" id="192259"/>
    <lineage>
        <taxon>Eukaryota</taxon>
        <taxon>Viridiplantae</taxon>
        <taxon>Streptophyta</taxon>
        <taxon>Embryophyta</taxon>
        <taxon>Tracheophyta</taxon>
        <taxon>Spermatophyta</taxon>
        <taxon>Magnoliopsida</taxon>
        <taxon>eudicotyledons</taxon>
        <taxon>Gunneridae</taxon>
        <taxon>Pentapetalae</taxon>
        <taxon>asterids</taxon>
        <taxon>lamiids</taxon>
        <taxon>Lamiales</taxon>
        <taxon>Lentibulariaceae</taxon>
        <taxon>Genlisea</taxon>
    </lineage>
</organism>
<keyword evidence="1" id="KW-0472">Membrane</keyword>
<proteinExistence type="predicted"/>
<evidence type="ECO:0000313" key="3">
    <source>
        <dbReference type="Proteomes" id="UP000015453"/>
    </source>
</evidence>
<reference evidence="2 3" key="1">
    <citation type="journal article" date="2013" name="BMC Genomics">
        <title>The miniature genome of a carnivorous plant Genlisea aurea contains a low number of genes and short non-coding sequences.</title>
        <authorList>
            <person name="Leushkin E.V."/>
            <person name="Sutormin R.A."/>
            <person name="Nabieva E.R."/>
            <person name="Penin A.A."/>
            <person name="Kondrashov A.S."/>
            <person name="Logacheva M.D."/>
        </authorList>
    </citation>
    <scope>NUCLEOTIDE SEQUENCE [LARGE SCALE GENOMIC DNA]</scope>
</reference>
<keyword evidence="1" id="KW-1133">Transmembrane helix</keyword>
<accession>S8BYZ3</accession>
<gene>
    <name evidence="2" type="ORF">M569_17472</name>
</gene>
<keyword evidence="1" id="KW-0812">Transmembrane</keyword>